<reference evidence="3" key="1">
    <citation type="submission" date="2023-07" db="EMBL/GenBank/DDBJ databases">
        <title>A chromosome-level genome assembly of Lolium multiflorum.</title>
        <authorList>
            <person name="Chen Y."/>
            <person name="Copetti D."/>
            <person name="Kolliker R."/>
            <person name="Studer B."/>
        </authorList>
    </citation>
    <scope>NUCLEOTIDE SEQUENCE</scope>
    <source>
        <strain evidence="3">02402/16</strain>
        <tissue evidence="3">Leaf</tissue>
    </source>
</reference>
<feature type="domain" description="DUF4283" evidence="2">
    <location>
        <begin position="52"/>
        <end position="132"/>
    </location>
</feature>
<accession>A0AAD8T5Z7</accession>
<comment type="caution">
    <text evidence="3">The sequence shown here is derived from an EMBL/GenBank/DDBJ whole genome shotgun (WGS) entry which is preliminary data.</text>
</comment>
<dbReference type="EMBL" id="JAUUTY010000003">
    <property type="protein sequence ID" value="KAK1669708.1"/>
    <property type="molecule type" value="Genomic_DNA"/>
</dbReference>
<dbReference type="Proteomes" id="UP001231189">
    <property type="component" value="Unassembled WGS sequence"/>
</dbReference>
<dbReference type="PANTHER" id="PTHR31286:SF167">
    <property type="entry name" value="OS09G0268800 PROTEIN"/>
    <property type="match status" value="1"/>
</dbReference>
<evidence type="ECO:0000256" key="1">
    <source>
        <dbReference type="SAM" id="MobiDB-lite"/>
    </source>
</evidence>
<name>A0AAD8T5Z7_LOLMU</name>
<gene>
    <name evidence="3" type="ORF">QYE76_057867</name>
</gene>
<evidence type="ECO:0000313" key="4">
    <source>
        <dbReference type="Proteomes" id="UP001231189"/>
    </source>
</evidence>
<protein>
    <recommendedName>
        <fullName evidence="2">DUF4283 domain-containing protein</fullName>
    </recommendedName>
</protein>
<dbReference type="InterPro" id="IPR040256">
    <property type="entry name" value="At4g02000-like"/>
</dbReference>
<keyword evidence="4" id="KW-1185">Reference proteome</keyword>
<dbReference type="PANTHER" id="PTHR31286">
    <property type="entry name" value="GLYCINE-RICH CELL WALL STRUCTURAL PROTEIN 1.8-LIKE"/>
    <property type="match status" value="1"/>
</dbReference>
<dbReference type="InterPro" id="IPR025558">
    <property type="entry name" value="DUF4283"/>
</dbReference>
<sequence>MLGDTSACASDAAGGKEDEIEDMLSHLELNEDELDDVVIGSEDAQEYKKEARWLAIGKVLTPRSFSSEALFEKMKSIWNLSRDPICREAGENLFIFQMHCLGDWKKVVHQGPWTFRGWGLLVEDYDGLSDPEEFVFRGMHVWAQIHGIPELYRKKEVIDDLARRIGAVKEVQMIPKLYFEGNYVRLRVKIDVSKPLMRFVSLTIPDVGKKRLAVKSSQPAQAPRRFTPKAPARGGFSGGGVFSSNAPRKRSSGDAGLDKDDDLQNTAESPLKNGLEVVPLEKEVDKGARKKLELQPGAPENNGGAIATLMSSDADVMQNGRITGLSLDLGVLALFLSSPSHRGGELEERLQDEAAVADSMEGHPGVAVLPRVNHMANKFVSMIFGKKGDPSSTSGLEALCFFCWGSTPMEGQVVRPRTSTGCQQMDLGTGVVFSSFLLSGLGGDASSSPALGGRGTEGLD</sequence>
<organism evidence="3 4">
    <name type="scientific">Lolium multiflorum</name>
    <name type="common">Italian ryegrass</name>
    <name type="synonym">Lolium perenne subsp. multiflorum</name>
    <dbReference type="NCBI Taxonomy" id="4521"/>
    <lineage>
        <taxon>Eukaryota</taxon>
        <taxon>Viridiplantae</taxon>
        <taxon>Streptophyta</taxon>
        <taxon>Embryophyta</taxon>
        <taxon>Tracheophyta</taxon>
        <taxon>Spermatophyta</taxon>
        <taxon>Magnoliopsida</taxon>
        <taxon>Liliopsida</taxon>
        <taxon>Poales</taxon>
        <taxon>Poaceae</taxon>
        <taxon>BOP clade</taxon>
        <taxon>Pooideae</taxon>
        <taxon>Poodae</taxon>
        <taxon>Poeae</taxon>
        <taxon>Poeae Chloroplast Group 2 (Poeae type)</taxon>
        <taxon>Loliodinae</taxon>
        <taxon>Loliinae</taxon>
        <taxon>Lolium</taxon>
    </lineage>
</organism>
<dbReference type="AlphaFoldDB" id="A0AAD8T5Z7"/>
<proteinExistence type="predicted"/>
<feature type="region of interest" description="Disordered" evidence="1">
    <location>
        <begin position="212"/>
        <end position="280"/>
    </location>
</feature>
<dbReference type="Pfam" id="PF14111">
    <property type="entry name" value="DUF4283"/>
    <property type="match status" value="1"/>
</dbReference>
<evidence type="ECO:0000259" key="2">
    <source>
        <dbReference type="Pfam" id="PF14111"/>
    </source>
</evidence>
<evidence type="ECO:0000313" key="3">
    <source>
        <dbReference type="EMBL" id="KAK1669708.1"/>
    </source>
</evidence>